<dbReference type="Proteomes" id="UP001596506">
    <property type="component" value="Unassembled WGS sequence"/>
</dbReference>
<dbReference type="CDD" id="cd00093">
    <property type="entry name" value="HTH_XRE"/>
    <property type="match status" value="1"/>
</dbReference>
<dbReference type="SUPFAM" id="SSF47413">
    <property type="entry name" value="lambda repressor-like DNA-binding domains"/>
    <property type="match status" value="1"/>
</dbReference>
<keyword evidence="2" id="KW-1133">Transmembrane helix</keyword>
<evidence type="ECO:0000256" key="1">
    <source>
        <dbReference type="SAM" id="MobiDB-lite"/>
    </source>
</evidence>
<dbReference type="InterPro" id="IPR010982">
    <property type="entry name" value="Lambda_DNA-bd_dom_sf"/>
</dbReference>
<keyword evidence="2" id="KW-0812">Transmembrane</keyword>
<dbReference type="InterPro" id="IPR025194">
    <property type="entry name" value="RodZ-like_C"/>
</dbReference>
<comment type="caution">
    <text evidence="4">The sequence shown here is derived from an EMBL/GenBank/DDBJ whole genome shotgun (WGS) entry which is preliminary data.</text>
</comment>
<reference evidence="5" key="1">
    <citation type="journal article" date="2019" name="Int. J. Syst. Evol. Microbiol.">
        <title>The Global Catalogue of Microorganisms (GCM) 10K type strain sequencing project: providing services to taxonomists for standard genome sequencing and annotation.</title>
        <authorList>
            <consortium name="The Broad Institute Genomics Platform"/>
            <consortium name="The Broad Institute Genome Sequencing Center for Infectious Disease"/>
            <person name="Wu L."/>
            <person name="Ma J."/>
        </authorList>
    </citation>
    <scope>NUCLEOTIDE SEQUENCE [LARGE SCALE GENOMIC DNA]</scope>
    <source>
        <strain evidence="5">CCUG 60559</strain>
    </source>
</reference>
<evidence type="ECO:0000313" key="4">
    <source>
        <dbReference type="EMBL" id="MFC7295423.1"/>
    </source>
</evidence>
<keyword evidence="2" id="KW-0472">Membrane</keyword>
<accession>A0ABW2IWX7</accession>
<feature type="transmembrane region" description="Helical" evidence="2">
    <location>
        <begin position="119"/>
        <end position="138"/>
    </location>
</feature>
<proteinExistence type="predicted"/>
<evidence type="ECO:0000259" key="3">
    <source>
        <dbReference type="Pfam" id="PF13464"/>
    </source>
</evidence>
<dbReference type="InterPro" id="IPR001387">
    <property type="entry name" value="Cro/C1-type_HTH"/>
</dbReference>
<dbReference type="PANTHER" id="PTHR34475">
    <property type="match status" value="1"/>
</dbReference>
<feature type="region of interest" description="Disordered" evidence="1">
    <location>
        <begin position="152"/>
        <end position="208"/>
    </location>
</feature>
<name>A0ABW2IWX7_9GAMM</name>
<organism evidence="4 5">
    <name type="scientific">Marinobacter aromaticivorans</name>
    <dbReference type="NCBI Taxonomy" id="1494078"/>
    <lineage>
        <taxon>Bacteria</taxon>
        <taxon>Pseudomonadati</taxon>
        <taxon>Pseudomonadota</taxon>
        <taxon>Gammaproteobacteria</taxon>
        <taxon>Pseudomonadales</taxon>
        <taxon>Marinobacteraceae</taxon>
        <taxon>Marinobacter</taxon>
    </lineage>
</organism>
<gene>
    <name evidence="4" type="ORF">ACFQQA_11885</name>
</gene>
<protein>
    <submittedName>
        <fullName evidence="4">RodZ domain-containing protein</fullName>
    </submittedName>
</protein>
<dbReference type="EMBL" id="JBHTBD010000004">
    <property type="protein sequence ID" value="MFC7295423.1"/>
    <property type="molecule type" value="Genomic_DNA"/>
</dbReference>
<evidence type="ECO:0000256" key="2">
    <source>
        <dbReference type="SAM" id="Phobius"/>
    </source>
</evidence>
<dbReference type="PANTHER" id="PTHR34475:SF1">
    <property type="entry name" value="CYTOSKELETON PROTEIN RODZ"/>
    <property type="match status" value="1"/>
</dbReference>
<dbReference type="Pfam" id="PF13413">
    <property type="entry name" value="HTH_25"/>
    <property type="match status" value="1"/>
</dbReference>
<dbReference type="Pfam" id="PF13464">
    <property type="entry name" value="RodZ_C"/>
    <property type="match status" value="1"/>
</dbReference>
<dbReference type="RefSeq" id="WP_100688241.1">
    <property type="nucleotide sequence ID" value="NZ_JBHTBD010000004.1"/>
</dbReference>
<sequence length="329" mass="35304">MTSDDSPQTVAHDSVGQQLKQARERHGLSISQIANAQHLRNGIIQAIENGDYGQIDSELFLKGYVRAYAKQVGLDGDAIIADLNRELEPGRLQKARELEANPLIDIERRRRRKRRIAKLFLLVLAVVLLAALAVTLIMPKLSSDAADTELSGAAETVGQAGELTAPGSSDMRADESRDAPATATEPDVTPESRETAEGEPEQVGAGPENIATEPAEVSEEFTADQIPVVAQTPEPALSGPAADDDGLVTGKLEIVFTGDCWVQVRDANGDRLASSLQRAGDRLEVSGKAPLKVVIGAVDTVDTIRFQGEPVDIRNFPVVNNRSEFTLTI</sequence>
<evidence type="ECO:0000313" key="5">
    <source>
        <dbReference type="Proteomes" id="UP001596506"/>
    </source>
</evidence>
<dbReference type="InterPro" id="IPR050400">
    <property type="entry name" value="Bact_Cytoskel_RodZ"/>
</dbReference>
<dbReference type="Gene3D" id="1.10.260.40">
    <property type="entry name" value="lambda repressor-like DNA-binding domains"/>
    <property type="match status" value="1"/>
</dbReference>
<feature type="domain" description="Cytoskeleton protein RodZ-like C-terminal" evidence="3">
    <location>
        <begin position="254"/>
        <end position="323"/>
    </location>
</feature>
<keyword evidence="5" id="KW-1185">Reference proteome</keyword>